<dbReference type="EMBL" id="MBFS01000159">
    <property type="protein sequence ID" value="PVV04122.1"/>
    <property type="molecule type" value="Genomic_DNA"/>
</dbReference>
<evidence type="ECO:0000313" key="3">
    <source>
        <dbReference type="Proteomes" id="UP000245609"/>
    </source>
</evidence>
<comment type="caution">
    <text evidence="2">The sequence shown here is derived from an EMBL/GenBank/DDBJ whole genome shotgun (WGS) entry which is preliminary data.</text>
</comment>
<evidence type="ECO:0000313" key="2">
    <source>
        <dbReference type="EMBL" id="PVV04122.1"/>
    </source>
</evidence>
<protein>
    <recommendedName>
        <fullName evidence="1">CFA20 domain-containing protein</fullName>
    </recommendedName>
</protein>
<dbReference type="OrthoDB" id="7486196at2759"/>
<dbReference type="InterPro" id="IPR040441">
    <property type="entry name" value="CFA20/CFAP20DC"/>
</dbReference>
<proteinExistence type="predicted"/>
<name>A0A2T9ZHQ3_9FUNG</name>
<keyword evidence="3" id="KW-1185">Reference proteome</keyword>
<evidence type="ECO:0000259" key="1">
    <source>
        <dbReference type="Pfam" id="PF05018"/>
    </source>
</evidence>
<accession>A0A2T9ZHQ3</accession>
<dbReference type="Pfam" id="PF05018">
    <property type="entry name" value="CFA20_dom"/>
    <property type="match status" value="1"/>
</dbReference>
<dbReference type="Proteomes" id="UP000245609">
    <property type="component" value="Unassembled WGS sequence"/>
</dbReference>
<feature type="domain" description="CFA20" evidence="1">
    <location>
        <begin position="6"/>
        <end position="157"/>
    </location>
</feature>
<gene>
    <name evidence="2" type="ORF">BB560_001378</name>
</gene>
<sequence>MIVSQNIKFVVDNVLSSQVLSLESQDLPNTFISCPSSPSLLLGIKLPILVLLVRNISKPFSFEVETLDEYDVVHRFRSSTYQKKTRIDNDIATMPLRMEDGWNQIVIDLNDLSRQCYGSKLKQTNRIIIHPNIFIRRVYFSSEIPIESQIPADLRLYCPE</sequence>
<dbReference type="AlphaFoldDB" id="A0A2T9ZHQ3"/>
<dbReference type="InterPro" id="IPR007714">
    <property type="entry name" value="CFA20_dom"/>
</dbReference>
<reference evidence="2 3" key="1">
    <citation type="journal article" date="2018" name="MBio">
        <title>Comparative Genomics Reveals the Core Gene Toolbox for the Fungus-Insect Symbiosis.</title>
        <authorList>
            <person name="Wang Y."/>
            <person name="Stata M."/>
            <person name="Wang W."/>
            <person name="Stajich J.E."/>
            <person name="White M.M."/>
            <person name="Moncalvo J.M."/>
        </authorList>
    </citation>
    <scope>NUCLEOTIDE SEQUENCE [LARGE SCALE GENOMIC DNA]</scope>
    <source>
        <strain evidence="2 3">SC-DP-2</strain>
    </source>
</reference>
<dbReference type="STRING" id="133381.A0A2T9ZHQ3"/>
<organism evidence="2 3">
    <name type="scientific">Smittium megazygosporum</name>
    <dbReference type="NCBI Taxonomy" id="133381"/>
    <lineage>
        <taxon>Eukaryota</taxon>
        <taxon>Fungi</taxon>
        <taxon>Fungi incertae sedis</taxon>
        <taxon>Zoopagomycota</taxon>
        <taxon>Kickxellomycotina</taxon>
        <taxon>Harpellomycetes</taxon>
        <taxon>Harpellales</taxon>
        <taxon>Legeriomycetaceae</taxon>
        <taxon>Smittium</taxon>
    </lineage>
</organism>
<dbReference type="PANTHER" id="PTHR12458">
    <property type="entry name" value="ORF PROTEIN"/>
    <property type="match status" value="1"/>
</dbReference>